<keyword evidence="3" id="KW-1185">Reference proteome</keyword>
<comment type="caution">
    <text evidence="2">The sequence shown here is derived from an EMBL/GenBank/DDBJ whole genome shotgun (WGS) entry which is preliminary data.</text>
</comment>
<reference evidence="2 3" key="1">
    <citation type="submission" date="2021-06" db="EMBL/GenBank/DDBJ databases">
        <title>Caerostris extrusa draft genome.</title>
        <authorList>
            <person name="Kono N."/>
            <person name="Arakawa K."/>
        </authorList>
    </citation>
    <scope>NUCLEOTIDE SEQUENCE [LARGE SCALE GENOMIC DNA]</scope>
</reference>
<accession>A0AAV4UVW4</accession>
<dbReference type="Proteomes" id="UP001054945">
    <property type="component" value="Unassembled WGS sequence"/>
</dbReference>
<sequence>MGPDCRVASALALGVTASEICDKKAKPSSGGRENKVVTLALREMDISGSPWRCSCCPFHGPDVTPPSSGQLPQERTLNPFRSPITRSTGR</sequence>
<evidence type="ECO:0000313" key="3">
    <source>
        <dbReference type="Proteomes" id="UP001054945"/>
    </source>
</evidence>
<proteinExistence type="predicted"/>
<organism evidence="2 3">
    <name type="scientific">Caerostris extrusa</name>
    <name type="common">Bark spider</name>
    <name type="synonym">Caerostris bankana</name>
    <dbReference type="NCBI Taxonomy" id="172846"/>
    <lineage>
        <taxon>Eukaryota</taxon>
        <taxon>Metazoa</taxon>
        <taxon>Ecdysozoa</taxon>
        <taxon>Arthropoda</taxon>
        <taxon>Chelicerata</taxon>
        <taxon>Arachnida</taxon>
        <taxon>Araneae</taxon>
        <taxon>Araneomorphae</taxon>
        <taxon>Entelegynae</taxon>
        <taxon>Araneoidea</taxon>
        <taxon>Araneidae</taxon>
        <taxon>Caerostris</taxon>
    </lineage>
</organism>
<feature type="region of interest" description="Disordered" evidence="1">
    <location>
        <begin position="64"/>
        <end position="90"/>
    </location>
</feature>
<dbReference type="EMBL" id="BPLR01013572">
    <property type="protein sequence ID" value="GIY62080.1"/>
    <property type="molecule type" value="Genomic_DNA"/>
</dbReference>
<feature type="compositionally biased region" description="Polar residues" evidence="1">
    <location>
        <begin position="65"/>
        <end position="76"/>
    </location>
</feature>
<evidence type="ECO:0000256" key="1">
    <source>
        <dbReference type="SAM" id="MobiDB-lite"/>
    </source>
</evidence>
<name>A0AAV4UVW4_CAEEX</name>
<evidence type="ECO:0000313" key="2">
    <source>
        <dbReference type="EMBL" id="GIY62080.1"/>
    </source>
</evidence>
<gene>
    <name evidence="2" type="ORF">CEXT_667411</name>
</gene>
<protein>
    <submittedName>
        <fullName evidence="2">Uncharacterized protein</fullName>
    </submittedName>
</protein>
<dbReference type="AlphaFoldDB" id="A0AAV4UVW4"/>